<dbReference type="AlphaFoldDB" id="A0A062UR92"/>
<proteinExistence type="predicted"/>
<evidence type="ECO:0000313" key="2">
    <source>
        <dbReference type="Proteomes" id="UP000027190"/>
    </source>
</evidence>
<accession>A0A062UR92</accession>
<gene>
    <name evidence="1" type="ORF">HY30_13790</name>
</gene>
<dbReference type="PATRIC" id="fig|1280947.3.peg.1085"/>
<dbReference type="OrthoDB" id="9846222at2"/>
<sequence>MLQGLFAGVAGIALAAMLLATAPAEILKAFVPGMREAHVSGSVWKGVAMFPQGLNADWTLSPMRSLMTASLAADWTLEGVDSSLKGRMRLTSGVELDDVDGVVSIAELSHFANTDFGPCDLSARLSSVRLSLRNQALLLEGKAMIGEGRCSGRDVPDLQVVSEPIGGSSEIVVNAADAGGNAQLARVTLDKEGRTVLTVSPAGSVLFLDRITTSDTVLEFGPRLMPSNS</sequence>
<reference evidence="1 2" key="1">
    <citation type="journal article" date="2014" name="Antonie Van Leeuwenhoek">
        <title>Hyphomonas beringensis sp. nov. and Hyphomonas chukchiensis sp. nov., isolated from surface seawater of the Bering Sea and Chukchi Sea.</title>
        <authorList>
            <person name="Li C."/>
            <person name="Lai Q."/>
            <person name="Li G."/>
            <person name="Dong C."/>
            <person name="Wang J."/>
            <person name="Liao Y."/>
            <person name="Shao Z."/>
        </authorList>
    </citation>
    <scope>NUCLEOTIDE SEQUENCE [LARGE SCALE GENOMIC DNA]</scope>
    <source>
        <strain evidence="1 2">BH-BN04-4</strain>
    </source>
</reference>
<dbReference type="RefSeq" id="WP_051614893.1">
    <property type="nucleotide sequence ID" value="NZ_AWFG01000013.1"/>
</dbReference>
<comment type="caution">
    <text evidence="1">The sequence shown here is derived from an EMBL/GenBank/DDBJ whole genome shotgun (WGS) entry which is preliminary data.</text>
</comment>
<organism evidence="1 2">
    <name type="scientific">Hyphomonas chukchiensis</name>
    <dbReference type="NCBI Taxonomy" id="1280947"/>
    <lineage>
        <taxon>Bacteria</taxon>
        <taxon>Pseudomonadati</taxon>
        <taxon>Pseudomonadota</taxon>
        <taxon>Alphaproteobacteria</taxon>
        <taxon>Hyphomonadales</taxon>
        <taxon>Hyphomonadaceae</taxon>
        <taxon>Hyphomonas</taxon>
    </lineage>
</organism>
<name>A0A062UR92_9PROT</name>
<protein>
    <submittedName>
        <fullName evidence="1">Uncharacterized protein</fullName>
    </submittedName>
</protein>
<dbReference type="EMBL" id="AWFG01000013">
    <property type="protein sequence ID" value="KCZ59672.1"/>
    <property type="molecule type" value="Genomic_DNA"/>
</dbReference>
<evidence type="ECO:0000313" key="1">
    <source>
        <dbReference type="EMBL" id="KCZ59672.1"/>
    </source>
</evidence>
<dbReference type="STRING" id="1280947.HY30_13790"/>
<keyword evidence="2" id="KW-1185">Reference proteome</keyword>
<dbReference type="Proteomes" id="UP000027190">
    <property type="component" value="Unassembled WGS sequence"/>
</dbReference>